<organism evidence="1 2">
    <name type="scientific">Gossypium tomentosum</name>
    <name type="common">Hawaiian cotton</name>
    <name type="synonym">Gossypium sandvicense</name>
    <dbReference type="NCBI Taxonomy" id="34277"/>
    <lineage>
        <taxon>Eukaryota</taxon>
        <taxon>Viridiplantae</taxon>
        <taxon>Streptophyta</taxon>
        <taxon>Embryophyta</taxon>
        <taxon>Tracheophyta</taxon>
        <taxon>Spermatophyta</taxon>
        <taxon>Magnoliopsida</taxon>
        <taxon>eudicotyledons</taxon>
        <taxon>Gunneridae</taxon>
        <taxon>Pentapetalae</taxon>
        <taxon>rosids</taxon>
        <taxon>malvids</taxon>
        <taxon>Malvales</taxon>
        <taxon>Malvaceae</taxon>
        <taxon>Malvoideae</taxon>
        <taxon>Gossypium</taxon>
    </lineage>
</organism>
<proteinExistence type="predicted"/>
<protein>
    <submittedName>
        <fullName evidence="1">Uncharacterized protein</fullName>
    </submittedName>
</protein>
<gene>
    <name evidence="1" type="ORF">ES332_A02G123300v1</name>
</gene>
<sequence>MIACALWTIWTSRNRFIHEAEIKLGSQIADFMSNYLKEQDGLNTNLPVRQFHIGRWVALNGLRLKINFDATFNKKRNESCSELVIRNEKAEVICSKTVMHVNIPSIFAAEAMACF</sequence>
<evidence type="ECO:0000313" key="2">
    <source>
        <dbReference type="Proteomes" id="UP000322667"/>
    </source>
</evidence>
<dbReference type="Proteomes" id="UP000322667">
    <property type="component" value="Chromosome A02"/>
</dbReference>
<keyword evidence="2" id="KW-1185">Reference proteome</keyword>
<dbReference type="AlphaFoldDB" id="A0A5D2RG93"/>
<reference evidence="1 2" key="1">
    <citation type="submission" date="2019-07" db="EMBL/GenBank/DDBJ databases">
        <title>WGS assembly of Gossypium tomentosum.</title>
        <authorList>
            <person name="Chen Z.J."/>
            <person name="Sreedasyam A."/>
            <person name="Ando A."/>
            <person name="Song Q."/>
            <person name="De L."/>
            <person name="Hulse-Kemp A."/>
            <person name="Ding M."/>
            <person name="Ye W."/>
            <person name="Kirkbride R."/>
            <person name="Jenkins J."/>
            <person name="Plott C."/>
            <person name="Lovell J."/>
            <person name="Lin Y.-M."/>
            <person name="Vaughn R."/>
            <person name="Liu B."/>
            <person name="Li W."/>
            <person name="Simpson S."/>
            <person name="Scheffler B."/>
            <person name="Saski C."/>
            <person name="Grover C."/>
            <person name="Hu G."/>
            <person name="Conover J."/>
            <person name="Carlson J."/>
            <person name="Shu S."/>
            <person name="Boston L."/>
            <person name="Williams M."/>
            <person name="Peterson D."/>
            <person name="Mcgee K."/>
            <person name="Jones D."/>
            <person name="Wendel J."/>
            <person name="Stelly D."/>
            <person name="Grimwood J."/>
            <person name="Schmutz J."/>
        </authorList>
    </citation>
    <scope>NUCLEOTIDE SEQUENCE [LARGE SCALE GENOMIC DNA]</scope>
    <source>
        <strain evidence="1">7179.01</strain>
    </source>
</reference>
<evidence type="ECO:0000313" key="1">
    <source>
        <dbReference type="EMBL" id="TYI39851.1"/>
    </source>
</evidence>
<dbReference type="EMBL" id="CM017611">
    <property type="protein sequence ID" value="TYI39851.1"/>
    <property type="molecule type" value="Genomic_DNA"/>
</dbReference>
<name>A0A5D2RG93_GOSTO</name>
<accession>A0A5D2RG93</accession>